<proteinExistence type="predicted"/>
<dbReference type="EMBL" id="LAZR01000369">
    <property type="protein sequence ID" value="KKN72114.1"/>
    <property type="molecule type" value="Genomic_DNA"/>
</dbReference>
<reference evidence="1" key="1">
    <citation type="journal article" date="2015" name="Nature">
        <title>Complex archaea that bridge the gap between prokaryotes and eukaryotes.</title>
        <authorList>
            <person name="Spang A."/>
            <person name="Saw J.H."/>
            <person name="Jorgensen S.L."/>
            <person name="Zaremba-Niedzwiedzka K."/>
            <person name="Martijn J."/>
            <person name="Lind A.E."/>
            <person name="van Eijk R."/>
            <person name="Schleper C."/>
            <person name="Guy L."/>
            <person name="Ettema T.J."/>
        </authorList>
    </citation>
    <scope>NUCLEOTIDE SEQUENCE</scope>
</reference>
<evidence type="ECO:0000313" key="1">
    <source>
        <dbReference type="EMBL" id="KKN72114.1"/>
    </source>
</evidence>
<comment type="caution">
    <text evidence="1">The sequence shown here is derived from an EMBL/GenBank/DDBJ whole genome shotgun (WGS) entry which is preliminary data.</text>
</comment>
<organism evidence="1">
    <name type="scientific">marine sediment metagenome</name>
    <dbReference type="NCBI Taxonomy" id="412755"/>
    <lineage>
        <taxon>unclassified sequences</taxon>
        <taxon>metagenomes</taxon>
        <taxon>ecological metagenomes</taxon>
    </lineage>
</organism>
<name>A0A0F9SYV2_9ZZZZ</name>
<sequence length="63" mass="7300">MCIPYHLDLTSSLSLPHMVLTAGSLTLSNFIIEEDVGQSTFEEFMNDHEKWVQENVMEKDEIR</sequence>
<dbReference type="AlphaFoldDB" id="A0A0F9SYV2"/>
<protein>
    <submittedName>
        <fullName evidence="1">Uncharacterized protein</fullName>
    </submittedName>
</protein>
<gene>
    <name evidence="1" type="ORF">LCGC14_0414000</name>
</gene>
<accession>A0A0F9SYV2</accession>